<protein>
    <submittedName>
        <fullName evidence="2">Uncharacterized protein</fullName>
    </submittedName>
</protein>
<keyword evidence="3" id="KW-1185">Reference proteome</keyword>
<feature type="compositionally biased region" description="Polar residues" evidence="1">
    <location>
        <begin position="67"/>
        <end position="84"/>
    </location>
</feature>
<feature type="region of interest" description="Disordered" evidence="1">
    <location>
        <begin position="24"/>
        <end position="84"/>
    </location>
</feature>
<sequence>MHLFDFHHQLHLLTLDNKWPLPSQIMPPAHNTSSSSTSNPHPTTPTPFPPNPPPLPQPTNPNEDDNIQTLPPTSPVSSNSFPSLDTKKSSYIKQQTKSLAYLVIKLPLRATLYSKTKFAEFTRQYVVFLCEVFKELWYHGWGFVTVVQNPVDPPRVGGELLKGGGRQKVDVQSFVFRFVDRGREGPGRFDWVGFSLCRLGEVLVVGGMPGRLHRSLAREFFPMGLGQKWGKRWGRERDKRGGTYQRLFLAGRKYLGPKGAEDETVVRLVGVVEGEGWELYASVSTWPGLVLFRRAREPGWGVSSWGGSEEGVVVV</sequence>
<reference evidence="2" key="1">
    <citation type="submission" date="2023-06" db="EMBL/GenBank/DDBJ databases">
        <title>Genome-scale phylogeny and comparative genomics of the fungal order Sordariales.</title>
        <authorList>
            <consortium name="Lawrence Berkeley National Laboratory"/>
            <person name="Hensen N."/>
            <person name="Bonometti L."/>
            <person name="Westerberg I."/>
            <person name="Brannstrom I.O."/>
            <person name="Guillou S."/>
            <person name="Cros-Aarteil S."/>
            <person name="Calhoun S."/>
            <person name="Haridas S."/>
            <person name="Kuo A."/>
            <person name="Mondo S."/>
            <person name="Pangilinan J."/>
            <person name="Riley R."/>
            <person name="Labutti K."/>
            <person name="Andreopoulos B."/>
            <person name="Lipzen A."/>
            <person name="Chen C."/>
            <person name="Yanf M."/>
            <person name="Daum C."/>
            <person name="Ng V."/>
            <person name="Clum A."/>
            <person name="Steindorff A."/>
            <person name="Ohm R."/>
            <person name="Martin F."/>
            <person name="Silar P."/>
            <person name="Natvig D."/>
            <person name="Lalanne C."/>
            <person name="Gautier V."/>
            <person name="Ament-Velasquez S.L."/>
            <person name="Kruys A."/>
            <person name="Hutchinson M.I."/>
            <person name="Powell A.J."/>
            <person name="Barry K."/>
            <person name="Miller A.N."/>
            <person name="Grigoriev I.V."/>
            <person name="Debuchy R."/>
            <person name="Gladieux P."/>
            <person name="Thoren M.H."/>
            <person name="Johannesson H."/>
        </authorList>
    </citation>
    <scope>NUCLEOTIDE SEQUENCE</scope>
    <source>
        <strain evidence="2">CBS 540.89</strain>
    </source>
</reference>
<dbReference type="Proteomes" id="UP001172159">
    <property type="component" value="Unassembled WGS sequence"/>
</dbReference>
<organism evidence="2 3">
    <name type="scientific">Apiosordaria backusii</name>
    <dbReference type="NCBI Taxonomy" id="314023"/>
    <lineage>
        <taxon>Eukaryota</taxon>
        <taxon>Fungi</taxon>
        <taxon>Dikarya</taxon>
        <taxon>Ascomycota</taxon>
        <taxon>Pezizomycotina</taxon>
        <taxon>Sordariomycetes</taxon>
        <taxon>Sordariomycetidae</taxon>
        <taxon>Sordariales</taxon>
        <taxon>Lasiosphaeriaceae</taxon>
        <taxon>Apiosordaria</taxon>
    </lineage>
</organism>
<evidence type="ECO:0000256" key="1">
    <source>
        <dbReference type="SAM" id="MobiDB-lite"/>
    </source>
</evidence>
<name>A0AA40DSZ5_9PEZI</name>
<dbReference type="AlphaFoldDB" id="A0AA40DSZ5"/>
<feature type="compositionally biased region" description="Pro residues" evidence="1">
    <location>
        <begin position="42"/>
        <end position="59"/>
    </location>
</feature>
<feature type="compositionally biased region" description="Low complexity" evidence="1">
    <location>
        <begin position="27"/>
        <end position="41"/>
    </location>
</feature>
<evidence type="ECO:0000313" key="3">
    <source>
        <dbReference type="Proteomes" id="UP001172159"/>
    </source>
</evidence>
<proteinExistence type="predicted"/>
<gene>
    <name evidence="2" type="ORF">B0T21DRAFT_415764</name>
</gene>
<dbReference type="EMBL" id="JAUKTV010000016">
    <property type="protein sequence ID" value="KAK0712192.1"/>
    <property type="molecule type" value="Genomic_DNA"/>
</dbReference>
<accession>A0AA40DSZ5</accession>
<evidence type="ECO:0000313" key="2">
    <source>
        <dbReference type="EMBL" id="KAK0712192.1"/>
    </source>
</evidence>
<comment type="caution">
    <text evidence="2">The sequence shown here is derived from an EMBL/GenBank/DDBJ whole genome shotgun (WGS) entry which is preliminary data.</text>
</comment>